<evidence type="ECO:0000256" key="6">
    <source>
        <dbReference type="ARBA" id="ARBA00022777"/>
    </source>
</evidence>
<reference evidence="11 12" key="1">
    <citation type="submission" date="2020-08" db="EMBL/GenBank/DDBJ databases">
        <title>Sequencing the genomes of 1000 actinobacteria strains.</title>
        <authorList>
            <person name="Klenk H.-P."/>
        </authorList>
    </citation>
    <scope>NUCLEOTIDE SEQUENCE [LARGE SCALE GENOMIC DNA]</scope>
    <source>
        <strain evidence="11 12">DSM 45886</strain>
    </source>
</reference>
<evidence type="ECO:0000313" key="12">
    <source>
        <dbReference type="Proteomes" id="UP000578819"/>
    </source>
</evidence>
<dbReference type="InterPro" id="IPR011712">
    <property type="entry name" value="Sig_transdc_His_kin_sub3_dim/P"/>
</dbReference>
<dbReference type="InterPro" id="IPR050482">
    <property type="entry name" value="Sensor_HK_TwoCompSys"/>
</dbReference>
<keyword evidence="6 11" id="KW-0418">Kinase</keyword>
<feature type="transmembrane region" description="Helical" evidence="9">
    <location>
        <begin position="200"/>
        <end position="220"/>
    </location>
</feature>
<dbReference type="GO" id="GO:0016020">
    <property type="term" value="C:membrane"/>
    <property type="evidence" value="ECO:0007669"/>
    <property type="project" value="InterPro"/>
</dbReference>
<evidence type="ECO:0000256" key="8">
    <source>
        <dbReference type="ARBA" id="ARBA00023012"/>
    </source>
</evidence>
<dbReference type="InterPro" id="IPR036890">
    <property type="entry name" value="HATPase_C_sf"/>
</dbReference>
<feature type="transmembrane region" description="Helical" evidence="9">
    <location>
        <begin position="9"/>
        <end position="28"/>
    </location>
</feature>
<keyword evidence="5" id="KW-0547">Nucleotide-binding</keyword>
<feature type="transmembrane region" description="Helical" evidence="9">
    <location>
        <begin position="161"/>
        <end position="180"/>
    </location>
</feature>
<dbReference type="Proteomes" id="UP000578819">
    <property type="component" value="Unassembled WGS sequence"/>
</dbReference>
<comment type="caution">
    <text evidence="11">The sequence shown here is derived from an EMBL/GenBank/DDBJ whole genome shotgun (WGS) entry which is preliminary data.</text>
</comment>
<gene>
    <name evidence="11" type="ORF">FHR38_006156</name>
</gene>
<dbReference type="AlphaFoldDB" id="A0A7W7SWZ4"/>
<dbReference type="Pfam" id="PF02518">
    <property type="entry name" value="HATPase_c"/>
    <property type="match status" value="1"/>
</dbReference>
<sequence>MSCLSWRHLVVVCSMLGGLAFAAIGTLVSQPVLKGGPVEIALHGFGALAIVSGALVWLRSPAPRIGRLLLLLGTSYYLGDLRASSDQTRFAIGFCLAYLWTAMVGHIALALPSGRVTGIPARLLVVACYLGAVCTQVGRYVTEAPQPPWWWNVAPGPNTGWAKASSFVYILLALAVLLLLGRRWTSATMLRRRQATAMWIAAGVAGCAGIAAAIVAAFGAPTEVRVGILLVALTVDLVVIPLVVLARRIHQEVAQGRAARAMLDLERSQPLDPHPIRLQHALAEAMGDPTLTITYPTTGLPHSPVGIGPSPPGRAVTPIQRRGTLVALVEHDATLMEQHRVVEAAIGVAGLAIENAQLHAVQQEQTEELRRSRTRLSTAAYEERHRIQRDLHDGAQQQLYAVLLLLDVARHHLTGATPDATTAGVTVGQAHTVLHNAIATLRNLTQGIYPAELVTHGLIAAIEHLTDLSAVPVRVDVAAGRWPQHIELTAYFLVAEALANAYKHAGANRVDLTVRPDGSRLVVEIADDGRGGAAGHPGSGLSGLHDRVAAAGGTLTVTSPPGRGTRLRAVLPVEEPCG</sequence>
<dbReference type="CDD" id="cd16917">
    <property type="entry name" value="HATPase_UhpB-NarQ-NarX-like"/>
    <property type="match status" value="1"/>
</dbReference>
<dbReference type="Pfam" id="PF07730">
    <property type="entry name" value="HisKA_3"/>
    <property type="match status" value="1"/>
</dbReference>
<evidence type="ECO:0000313" key="11">
    <source>
        <dbReference type="EMBL" id="MBB4962423.1"/>
    </source>
</evidence>
<dbReference type="GO" id="GO:0000155">
    <property type="term" value="F:phosphorelay sensor kinase activity"/>
    <property type="evidence" value="ECO:0007669"/>
    <property type="project" value="InterPro"/>
</dbReference>
<comment type="catalytic activity">
    <reaction evidence="1">
        <text>ATP + protein L-histidine = ADP + protein N-phospho-L-histidine.</text>
        <dbReference type="EC" id="2.7.13.3"/>
    </reaction>
</comment>
<dbReference type="GO" id="GO:0046983">
    <property type="term" value="F:protein dimerization activity"/>
    <property type="evidence" value="ECO:0007669"/>
    <property type="project" value="InterPro"/>
</dbReference>
<evidence type="ECO:0000256" key="4">
    <source>
        <dbReference type="ARBA" id="ARBA00022679"/>
    </source>
</evidence>
<evidence type="ECO:0000256" key="1">
    <source>
        <dbReference type="ARBA" id="ARBA00000085"/>
    </source>
</evidence>
<evidence type="ECO:0000256" key="3">
    <source>
        <dbReference type="ARBA" id="ARBA00022553"/>
    </source>
</evidence>
<proteinExistence type="predicted"/>
<keyword evidence="9" id="KW-0812">Transmembrane</keyword>
<keyword evidence="9" id="KW-0472">Membrane</keyword>
<dbReference type="InterPro" id="IPR003594">
    <property type="entry name" value="HATPase_dom"/>
</dbReference>
<feature type="domain" description="Histidine kinase/HSP90-like ATPase" evidence="10">
    <location>
        <begin position="485"/>
        <end position="575"/>
    </location>
</feature>
<feature type="transmembrane region" description="Helical" evidence="9">
    <location>
        <begin position="40"/>
        <end position="58"/>
    </location>
</feature>
<evidence type="ECO:0000256" key="2">
    <source>
        <dbReference type="ARBA" id="ARBA00012438"/>
    </source>
</evidence>
<dbReference type="EC" id="2.7.13.3" evidence="2"/>
<dbReference type="SUPFAM" id="SSF55874">
    <property type="entry name" value="ATPase domain of HSP90 chaperone/DNA topoisomerase II/histidine kinase"/>
    <property type="match status" value="1"/>
</dbReference>
<protein>
    <recommendedName>
        <fullName evidence="2">histidine kinase</fullName>
        <ecNumber evidence="2">2.7.13.3</ecNumber>
    </recommendedName>
</protein>
<evidence type="ECO:0000256" key="5">
    <source>
        <dbReference type="ARBA" id="ARBA00022741"/>
    </source>
</evidence>
<dbReference type="GO" id="GO:0005524">
    <property type="term" value="F:ATP binding"/>
    <property type="evidence" value="ECO:0007669"/>
    <property type="project" value="UniProtKB-KW"/>
</dbReference>
<organism evidence="11 12">
    <name type="scientific">Micromonospora polyrhachis</name>
    <dbReference type="NCBI Taxonomy" id="1282883"/>
    <lineage>
        <taxon>Bacteria</taxon>
        <taxon>Bacillati</taxon>
        <taxon>Actinomycetota</taxon>
        <taxon>Actinomycetes</taxon>
        <taxon>Micromonosporales</taxon>
        <taxon>Micromonosporaceae</taxon>
        <taxon>Micromonospora</taxon>
    </lineage>
</organism>
<evidence type="ECO:0000256" key="7">
    <source>
        <dbReference type="ARBA" id="ARBA00022840"/>
    </source>
</evidence>
<keyword evidence="3" id="KW-0597">Phosphoprotein</keyword>
<dbReference type="EMBL" id="JACHJW010000001">
    <property type="protein sequence ID" value="MBB4962423.1"/>
    <property type="molecule type" value="Genomic_DNA"/>
</dbReference>
<keyword evidence="4" id="KW-0808">Transferase</keyword>
<keyword evidence="12" id="KW-1185">Reference proteome</keyword>
<keyword evidence="7" id="KW-0067">ATP-binding</keyword>
<evidence type="ECO:0000259" key="10">
    <source>
        <dbReference type="SMART" id="SM00387"/>
    </source>
</evidence>
<dbReference type="SMART" id="SM00387">
    <property type="entry name" value="HATPase_c"/>
    <property type="match status" value="1"/>
</dbReference>
<dbReference type="PANTHER" id="PTHR24421:SF10">
    <property type="entry name" value="NITRATE_NITRITE SENSOR PROTEIN NARQ"/>
    <property type="match status" value="1"/>
</dbReference>
<accession>A0A7W7SWZ4</accession>
<dbReference type="RefSeq" id="WP_184538610.1">
    <property type="nucleotide sequence ID" value="NZ_JACHJW010000001.1"/>
</dbReference>
<keyword evidence="9" id="KW-1133">Transmembrane helix</keyword>
<keyword evidence="8" id="KW-0902">Two-component regulatory system</keyword>
<dbReference type="Gene3D" id="1.20.5.1930">
    <property type="match status" value="1"/>
</dbReference>
<feature type="transmembrane region" description="Helical" evidence="9">
    <location>
        <begin position="90"/>
        <end position="111"/>
    </location>
</feature>
<name>A0A7W7SWZ4_9ACTN</name>
<dbReference type="PANTHER" id="PTHR24421">
    <property type="entry name" value="NITRATE/NITRITE SENSOR PROTEIN NARX-RELATED"/>
    <property type="match status" value="1"/>
</dbReference>
<feature type="transmembrane region" description="Helical" evidence="9">
    <location>
        <begin position="226"/>
        <end position="246"/>
    </location>
</feature>
<evidence type="ECO:0000256" key="9">
    <source>
        <dbReference type="SAM" id="Phobius"/>
    </source>
</evidence>
<dbReference type="Gene3D" id="3.30.565.10">
    <property type="entry name" value="Histidine kinase-like ATPase, C-terminal domain"/>
    <property type="match status" value="1"/>
</dbReference>